<evidence type="ECO:0000259" key="1">
    <source>
        <dbReference type="Pfam" id="PF13356"/>
    </source>
</evidence>
<gene>
    <name evidence="2" type="ORF">I8J34_17075</name>
</gene>
<protein>
    <submittedName>
        <fullName evidence="2">DUF4102 domain-containing protein</fullName>
    </submittedName>
</protein>
<dbReference type="InterPro" id="IPR025166">
    <property type="entry name" value="Integrase_DNA_bind_dom"/>
</dbReference>
<dbReference type="Gene3D" id="3.30.160.390">
    <property type="entry name" value="Integrase, DNA-binding domain"/>
    <property type="match status" value="1"/>
</dbReference>
<keyword evidence="3" id="KW-1185">Reference proteome</keyword>
<accession>A0A944DEL1</accession>
<dbReference type="EMBL" id="JAEKFT010000021">
    <property type="protein sequence ID" value="MBT0962897.1"/>
    <property type="molecule type" value="Genomic_DNA"/>
</dbReference>
<organism evidence="2 3">
    <name type="scientific">Denitromonas iodatirespirans</name>
    <dbReference type="NCBI Taxonomy" id="2795389"/>
    <lineage>
        <taxon>Bacteria</taxon>
        <taxon>Pseudomonadati</taxon>
        <taxon>Pseudomonadota</taxon>
        <taxon>Betaproteobacteria</taxon>
        <taxon>Rhodocyclales</taxon>
        <taxon>Zoogloeaceae</taxon>
        <taxon>Denitromonas</taxon>
    </lineage>
</organism>
<evidence type="ECO:0000313" key="3">
    <source>
        <dbReference type="Proteomes" id="UP000694660"/>
    </source>
</evidence>
<dbReference type="InterPro" id="IPR038488">
    <property type="entry name" value="Integrase_DNA-bd_sf"/>
</dbReference>
<name>A0A944DEL1_DENI1</name>
<proteinExistence type="predicted"/>
<reference evidence="3" key="1">
    <citation type="journal article" date="2022" name="ISME J.">
        <title>Genetic and phylogenetic analysis of dissimilatory iodate-reducing bacteria identifies potential niches across the world's oceans.</title>
        <authorList>
            <person name="Reyes-Umana V."/>
            <person name="Henning Z."/>
            <person name="Lee K."/>
            <person name="Barnum T.P."/>
            <person name="Coates J.D."/>
        </authorList>
    </citation>
    <scope>NUCLEOTIDE SEQUENCE [LARGE SCALE GENOMIC DNA]</scope>
    <source>
        <strain evidence="3">IR12</strain>
    </source>
</reference>
<dbReference type="Pfam" id="PF13356">
    <property type="entry name" value="Arm-DNA-bind_3"/>
    <property type="match status" value="1"/>
</dbReference>
<sequence>MALTALEIKNAKQGMFADGNGLYLRVQPNGAKSWIFRYQIDARRWAWVLSMQRLRSTPALKLHYCGNKSQAVSIRSITAARQCWRRRAQRRPSR</sequence>
<feature type="domain" description="Integrase DNA-binding" evidence="1">
    <location>
        <begin position="3"/>
        <end position="43"/>
    </location>
</feature>
<dbReference type="Proteomes" id="UP000694660">
    <property type="component" value="Unassembled WGS sequence"/>
</dbReference>
<comment type="caution">
    <text evidence="2">The sequence shown here is derived from an EMBL/GenBank/DDBJ whole genome shotgun (WGS) entry which is preliminary data.</text>
</comment>
<dbReference type="AlphaFoldDB" id="A0A944DEL1"/>
<evidence type="ECO:0000313" key="2">
    <source>
        <dbReference type="EMBL" id="MBT0962897.1"/>
    </source>
</evidence>